<evidence type="ECO:0000313" key="1">
    <source>
        <dbReference type="EMBL" id="MDV7221069.1"/>
    </source>
</evidence>
<dbReference type="EMBL" id="JAWMAJ010000155">
    <property type="protein sequence ID" value="MDV7221069.1"/>
    <property type="molecule type" value="Genomic_DNA"/>
</dbReference>
<protein>
    <submittedName>
        <fullName evidence="1">Uncharacterized protein</fullName>
    </submittedName>
</protein>
<comment type="caution">
    <text evidence="1">The sequence shown here is derived from an EMBL/GenBank/DDBJ whole genome shotgun (WGS) entry which is preliminary data.</text>
</comment>
<sequence length="46" mass="5796">MHFTSFADPKYSFEPVEARERAIRYEGMTVDFWEWVRRRDERARDR</sequence>
<proteinExistence type="predicted"/>
<name>A0ABU4FKI5_9ACTN</name>
<evidence type="ECO:0000313" key="2">
    <source>
        <dbReference type="Proteomes" id="UP001187346"/>
    </source>
</evidence>
<dbReference type="Proteomes" id="UP001187346">
    <property type="component" value="Unassembled WGS sequence"/>
</dbReference>
<gene>
    <name evidence="1" type="ORF">R5A26_34540</name>
</gene>
<keyword evidence="2" id="KW-1185">Reference proteome</keyword>
<accession>A0ABU4FKI5</accession>
<organism evidence="1 2">
    <name type="scientific">Streptomyces prunicolor</name>
    <dbReference type="NCBI Taxonomy" id="67348"/>
    <lineage>
        <taxon>Bacteria</taxon>
        <taxon>Bacillati</taxon>
        <taxon>Actinomycetota</taxon>
        <taxon>Actinomycetes</taxon>
        <taxon>Kitasatosporales</taxon>
        <taxon>Streptomycetaceae</taxon>
        <taxon>Streptomyces</taxon>
    </lineage>
</organism>
<reference evidence="1 2" key="1">
    <citation type="submission" date="2023-10" db="EMBL/GenBank/DDBJ databases">
        <title>Characterization of rhizosphere-enriched actinobacteria from wheat plants lab-grown on chernevaya soil.</title>
        <authorList>
            <person name="Tikhonova E.N."/>
            <person name="Konopkin A."/>
            <person name="Kravchenko I.K."/>
        </authorList>
    </citation>
    <scope>NUCLEOTIDE SEQUENCE [LARGE SCALE GENOMIC DNA]</scope>
    <source>
        <strain evidence="1 2">RR29</strain>
    </source>
</reference>
<dbReference type="RefSeq" id="WP_317774455.1">
    <property type="nucleotide sequence ID" value="NZ_JAWMAJ010000155.1"/>
</dbReference>